<dbReference type="EMBL" id="JANPWZ010001489">
    <property type="protein sequence ID" value="KAJ3565417.1"/>
    <property type="molecule type" value="Genomic_DNA"/>
</dbReference>
<feature type="compositionally biased region" description="Basic and acidic residues" evidence="1">
    <location>
        <begin position="19"/>
        <end position="33"/>
    </location>
</feature>
<gene>
    <name evidence="2" type="ORF">NPX13_g7512</name>
</gene>
<dbReference type="Proteomes" id="UP001148614">
    <property type="component" value="Unassembled WGS sequence"/>
</dbReference>
<dbReference type="AlphaFoldDB" id="A0A9W8NA72"/>
<protein>
    <submittedName>
        <fullName evidence="2">Uncharacterized protein</fullName>
    </submittedName>
</protein>
<evidence type="ECO:0000256" key="1">
    <source>
        <dbReference type="SAM" id="MobiDB-lite"/>
    </source>
</evidence>
<name>A0A9W8NA72_9PEZI</name>
<proteinExistence type="predicted"/>
<reference evidence="2" key="1">
    <citation type="submission" date="2022-07" db="EMBL/GenBank/DDBJ databases">
        <title>Genome Sequence of Xylaria arbuscula.</title>
        <authorList>
            <person name="Buettner E."/>
        </authorList>
    </citation>
    <scope>NUCLEOTIDE SEQUENCE</scope>
    <source>
        <strain evidence="2">VT107</strain>
    </source>
</reference>
<sequence>MSHTARLVPVAILTSPAQEHGRPARSPEYRIRGPRIDRESRLAAVPGAVVEEDVEQDEGVDVPGREDLLELGLRELAPFRAPFERHPLVGHGDVVLGEPPGSGDLGDVWEQEEAGNGYRERDDGVDDEQPLPPVIAAHAL</sequence>
<accession>A0A9W8NA72</accession>
<comment type="caution">
    <text evidence="2">The sequence shown here is derived from an EMBL/GenBank/DDBJ whole genome shotgun (WGS) entry which is preliminary data.</text>
</comment>
<feature type="region of interest" description="Disordered" evidence="1">
    <location>
        <begin position="1"/>
        <end position="33"/>
    </location>
</feature>
<feature type="region of interest" description="Disordered" evidence="1">
    <location>
        <begin position="89"/>
        <end position="140"/>
    </location>
</feature>
<organism evidence="2 3">
    <name type="scientific">Xylaria arbuscula</name>
    <dbReference type="NCBI Taxonomy" id="114810"/>
    <lineage>
        <taxon>Eukaryota</taxon>
        <taxon>Fungi</taxon>
        <taxon>Dikarya</taxon>
        <taxon>Ascomycota</taxon>
        <taxon>Pezizomycotina</taxon>
        <taxon>Sordariomycetes</taxon>
        <taxon>Xylariomycetidae</taxon>
        <taxon>Xylariales</taxon>
        <taxon>Xylariaceae</taxon>
        <taxon>Xylaria</taxon>
    </lineage>
</organism>
<keyword evidence="3" id="KW-1185">Reference proteome</keyword>
<evidence type="ECO:0000313" key="3">
    <source>
        <dbReference type="Proteomes" id="UP001148614"/>
    </source>
</evidence>
<evidence type="ECO:0000313" key="2">
    <source>
        <dbReference type="EMBL" id="KAJ3565417.1"/>
    </source>
</evidence>